<gene>
    <name evidence="2" type="ORF">BO78DRAFT_400946</name>
</gene>
<evidence type="ECO:0000313" key="3">
    <source>
        <dbReference type="Proteomes" id="UP000248423"/>
    </source>
</evidence>
<keyword evidence="3" id="KW-1185">Reference proteome</keyword>
<feature type="signal peptide" evidence="1">
    <location>
        <begin position="1"/>
        <end position="21"/>
    </location>
</feature>
<feature type="chain" id="PRO_5016270492" evidence="1">
    <location>
        <begin position="22"/>
        <end position="59"/>
    </location>
</feature>
<reference evidence="2 3" key="1">
    <citation type="submission" date="2018-02" db="EMBL/GenBank/DDBJ databases">
        <title>The genomes of Aspergillus section Nigri reveals drivers in fungal speciation.</title>
        <authorList>
            <consortium name="DOE Joint Genome Institute"/>
            <person name="Vesth T.C."/>
            <person name="Nybo J."/>
            <person name="Theobald S."/>
            <person name="Brandl J."/>
            <person name="Frisvad J.C."/>
            <person name="Nielsen K.F."/>
            <person name="Lyhne E.K."/>
            <person name="Kogle M.E."/>
            <person name="Kuo A."/>
            <person name="Riley R."/>
            <person name="Clum A."/>
            <person name="Nolan M."/>
            <person name="Lipzen A."/>
            <person name="Salamov A."/>
            <person name="Henrissat B."/>
            <person name="Wiebenga A."/>
            <person name="De vries R.P."/>
            <person name="Grigoriev I.V."/>
            <person name="Mortensen U.H."/>
            <person name="Andersen M.R."/>
            <person name="Baker S.E."/>
        </authorList>
    </citation>
    <scope>NUCLEOTIDE SEQUENCE [LARGE SCALE GENOMIC DNA]</scope>
    <source>
        <strain evidence="2 3">CBS 121057</strain>
    </source>
</reference>
<proteinExistence type="predicted"/>
<dbReference type="Proteomes" id="UP000248423">
    <property type="component" value="Unassembled WGS sequence"/>
</dbReference>
<sequence length="59" mass="6440">MVAFFPACLLVLFACLPACLPAALPALPALPCLLDSLRWNCHRWDSCSAARRPVATRTK</sequence>
<accession>A0A319DVZ2</accession>
<keyword evidence="1" id="KW-0732">Signal</keyword>
<dbReference type="AlphaFoldDB" id="A0A319DVZ2"/>
<evidence type="ECO:0000256" key="1">
    <source>
        <dbReference type="SAM" id="SignalP"/>
    </source>
</evidence>
<organism evidence="2 3">
    <name type="scientific">Aspergillus sclerotiicarbonarius (strain CBS 121057 / IBT 28362)</name>
    <dbReference type="NCBI Taxonomy" id="1448318"/>
    <lineage>
        <taxon>Eukaryota</taxon>
        <taxon>Fungi</taxon>
        <taxon>Dikarya</taxon>
        <taxon>Ascomycota</taxon>
        <taxon>Pezizomycotina</taxon>
        <taxon>Eurotiomycetes</taxon>
        <taxon>Eurotiomycetidae</taxon>
        <taxon>Eurotiales</taxon>
        <taxon>Aspergillaceae</taxon>
        <taxon>Aspergillus</taxon>
        <taxon>Aspergillus subgen. Circumdati</taxon>
    </lineage>
</organism>
<name>A0A319DVZ2_ASPSB</name>
<dbReference type="EMBL" id="KZ826404">
    <property type="protein sequence ID" value="PYI01906.1"/>
    <property type="molecule type" value="Genomic_DNA"/>
</dbReference>
<evidence type="ECO:0000313" key="2">
    <source>
        <dbReference type="EMBL" id="PYI01906.1"/>
    </source>
</evidence>
<dbReference type="VEuPathDB" id="FungiDB:BO78DRAFT_400946"/>
<protein>
    <submittedName>
        <fullName evidence="2">Uncharacterized protein</fullName>
    </submittedName>
</protein>